<dbReference type="STRING" id="37992.A0A4Z0Z9Q9"/>
<feature type="compositionally biased region" description="Polar residues" evidence="1">
    <location>
        <begin position="236"/>
        <end position="247"/>
    </location>
</feature>
<organism evidence="2 3">
    <name type="scientific">Xylaria hypoxylon</name>
    <dbReference type="NCBI Taxonomy" id="37992"/>
    <lineage>
        <taxon>Eukaryota</taxon>
        <taxon>Fungi</taxon>
        <taxon>Dikarya</taxon>
        <taxon>Ascomycota</taxon>
        <taxon>Pezizomycotina</taxon>
        <taxon>Sordariomycetes</taxon>
        <taxon>Xylariomycetidae</taxon>
        <taxon>Xylariales</taxon>
        <taxon>Xylariaceae</taxon>
        <taxon>Xylaria</taxon>
    </lineage>
</organism>
<dbReference type="OrthoDB" id="5378435at2759"/>
<dbReference type="Proteomes" id="UP000297716">
    <property type="component" value="Unassembled WGS sequence"/>
</dbReference>
<feature type="compositionally biased region" description="Acidic residues" evidence="1">
    <location>
        <begin position="210"/>
        <end position="234"/>
    </location>
</feature>
<keyword evidence="3" id="KW-1185">Reference proteome</keyword>
<proteinExistence type="predicted"/>
<feature type="region of interest" description="Disordered" evidence="1">
    <location>
        <begin position="121"/>
        <end position="158"/>
    </location>
</feature>
<evidence type="ECO:0000256" key="1">
    <source>
        <dbReference type="SAM" id="MobiDB-lite"/>
    </source>
</evidence>
<evidence type="ECO:0000313" key="3">
    <source>
        <dbReference type="Proteomes" id="UP000297716"/>
    </source>
</evidence>
<gene>
    <name evidence="2" type="ORF">E0Z10_g2603</name>
</gene>
<dbReference type="EMBL" id="SKBN01000032">
    <property type="protein sequence ID" value="TGJ86176.1"/>
    <property type="molecule type" value="Genomic_DNA"/>
</dbReference>
<accession>A0A4Z0Z9Q9</accession>
<dbReference type="AlphaFoldDB" id="A0A4Z0Z9Q9"/>
<reference evidence="2 3" key="1">
    <citation type="submission" date="2019-03" db="EMBL/GenBank/DDBJ databases">
        <title>Draft genome sequence of Xylaria hypoxylon DSM 108379, a ubiquitous saprotrophic-parasitic fungi on hardwood.</title>
        <authorList>
            <person name="Buettner E."/>
            <person name="Leonhardt S."/>
            <person name="Gebauer A.M."/>
            <person name="Liers C."/>
            <person name="Hofrichter M."/>
            <person name="Kellner H."/>
        </authorList>
    </citation>
    <scope>NUCLEOTIDE SEQUENCE [LARGE SCALE GENOMIC DNA]</scope>
    <source>
        <strain evidence="2 3">DSM 108379</strain>
    </source>
</reference>
<name>A0A4Z0Z9Q9_9PEZI</name>
<comment type="caution">
    <text evidence="2">The sequence shown here is derived from an EMBL/GenBank/DDBJ whole genome shotgun (WGS) entry which is preliminary data.</text>
</comment>
<sequence length="247" mass="27496">MHMQIPQVDFNQFAMAMATPYHPKDFFAGYQNLPPTPAAYSGHTSPVSGFSPLLPYDPVSQSTVLPAYLATDSLVPMPQVQSNCFNSGGSPNAIERFPSYNNPAFFDWHTYTPQGLQSCTAPPTPDEFQGVHQPQSVPSEESIPYQPLEQPESEEEEGEILVGMGLYDLPSKADSDPELDHYRTTTSHFLDTTYRSGKGWKLEEAWEPPATDDEDTEEDADGEDQEEDQEEEEPTSTKSPPAQQSWI</sequence>
<evidence type="ECO:0000313" key="2">
    <source>
        <dbReference type="EMBL" id="TGJ86176.1"/>
    </source>
</evidence>
<protein>
    <submittedName>
        <fullName evidence="2">Uncharacterized protein</fullName>
    </submittedName>
</protein>
<feature type="region of interest" description="Disordered" evidence="1">
    <location>
        <begin position="193"/>
        <end position="247"/>
    </location>
</feature>